<sequence>MASRILTLCCSLYLSSTLFLSTPKNEQKFESKWTAISLSRRRLIHLMRVVLFLLKLHACTSRLSFTLCAGWLIYVAKKTIIRDAAVVKQKKLFGQIVQIGANTSLQLVGCQIDVDRGGEKECNSAVTWPHMLGR</sequence>
<reference evidence="3" key="1">
    <citation type="submission" date="2016-06" db="UniProtKB">
        <authorList>
            <consortium name="WormBaseParasite"/>
        </authorList>
    </citation>
    <scope>IDENTIFICATION</scope>
</reference>
<protein>
    <submittedName>
        <fullName evidence="3">Secreted protein</fullName>
    </submittedName>
</protein>
<evidence type="ECO:0000313" key="1">
    <source>
        <dbReference type="EMBL" id="VDM40716.1"/>
    </source>
</evidence>
<keyword evidence="2" id="KW-1185">Reference proteome</keyword>
<evidence type="ECO:0000313" key="3">
    <source>
        <dbReference type="WBParaSite" id="TCNE_0000939501-mRNA-1"/>
    </source>
</evidence>
<evidence type="ECO:0000313" key="2">
    <source>
        <dbReference type="Proteomes" id="UP000050794"/>
    </source>
</evidence>
<name>A0A183ULM5_TOXCA</name>
<proteinExistence type="predicted"/>
<dbReference type="AlphaFoldDB" id="A0A183ULM5"/>
<dbReference type="Proteomes" id="UP000050794">
    <property type="component" value="Unassembled WGS sequence"/>
</dbReference>
<dbReference type="EMBL" id="UYWY01020163">
    <property type="protein sequence ID" value="VDM40716.1"/>
    <property type="molecule type" value="Genomic_DNA"/>
</dbReference>
<organism evidence="2 3">
    <name type="scientific">Toxocara canis</name>
    <name type="common">Canine roundworm</name>
    <dbReference type="NCBI Taxonomy" id="6265"/>
    <lineage>
        <taxon>Eukaryota</taxon>
        <taxon>Metazoa</taxon>
        <taxon>Ecdysozoa</taxon>
        <taxon>Nematoda</taxon>
        <taxon>Chromadorea</taxon>
        <taxon>Rhabditida</taxon>
        <taxon>Spirurina</taxon>
        <taxon>Ascaridomorpha</taxon>
        <taxon>Ascaridoidea</taxon>
        <taxon>Toxocaridae</taxon>
        <taxon>Toxocara</taxon>
    </lineage>
</organism>
<gene>
    <name evidence="1" type="ORF">TCNE_LOCUS9395</name>
</gene>
<reference evidence="1 2" key="2">
    <citation type="submission" date="2018-11" db="EMBL/GenBank/DDBJ databases">
        <authorList>
            <consortium name="Pathogen Informatics"/>
        </authorList>
    </citation>
    <scope>NUCLEOTIDE SEQUENCE [LARGE SCALE GENOMIC DNA]</scope>
</reference>
<accession>A0A183ULM5</accession>
<dbReference type="WBParaSite" id="TCNE_0000939501-mRNA-1">
    <property type="protein sequence ID" value="TCNE_0000939501-mRNA-1"/>
    <property type="gene ID" value="TCNE_0000939501"/>
</dbReference>